<dbReference type="InterPro" id="IPR000845">
    <property type="entry name" value="Nucleoside_phosphorylase_d"/>
</dbReference>
<feature type="signal peptide" evidence="1">
    <location>
        <begin position="1"/>
        <end position="21"/>
    </location>
</feature>
<sequence>MRIAVIALWLLLTAIAPPVLAGERDGTKRTAIMIAFPPERAALEGAIADRRDETVNGKIIVTGTLAGKPVILMESGVSMVNAAMNAQLLIDRFAVSRILFSGIAGGVDPSLHIGDVVIPDSWGQYLEVLMARETADGFAPVAALTDGGRPNYGMMHPRLVTTSSTATGPVTRASFSVDPTLLALASKVAGEIRLNQCAAAAQQCLDRKPVIVVGGQGISGPAFVDNAAYRSYLFDTYRARVLDMESAAVAQVAFANGIPFLGFRSLSDLAGGDAEANQMHAFMALASANSAAVITAFLAALPD</sequence>
<dbReference type="PANTHER" id="PTHR21234:SF42">
    <property type="entry name" value="PHOSPHORYLASE SUPERFAMILY PROTEIN"/>
    <property type="match status" value="1"/>
</dbReference>
<dbReference type="RefSeq" id="WP_212607797.1">
    <property type="nucleotide sequence ID" value="NZ_CP073910.1"/>
</dbReference>
<organism evidence="3 4">
    <name type="scientific">Sphingobium phenoxybenzoativorans</name>
    <dbReference type="NCBI Taxonomy" id="1592790"/>
    <lineage>
        <taxon>Bacteria</taxon>
        <taxon>Pseudomonadati</taxon>
        <taxon>Pseudomonadota</taxon>
        <taxon>Alphaproteobacteria</taxon>
        <taxon>Sphingomonadales</taxon>
        <taxon>Sphingomonadaceae</taxon>
        <taxon>Sphingobium</taxon>
    </lineage>
</organism>
<protein>
    <submittedName>
        <fullName evidence="3">5'-methylthioadenosine/S-adenosylhomocysteine nucleosidase</fullName>
    </submittedName>
</protein>
<dbReference type="PANTHER" id="PTHR21234">
    <property type="entry name" value="PURINE NUCLEOSIDE PHOSPHORYLASE"/>
    <property type="match status" value="1"/>
</dbReference>
<dbReference type="Pfam" id="PF01048">
    <property type="entry name" value="PNP_UDP_1"/>
    <property type="match status" value="1"/>
</dbReference>
<dbReference type="GO" id="GO:0003824">
    <property type="term" value="F:catalytic activity"/>
    <property type="evidence" value="ECO:0007669"/>
    <property type="project" value="InterPro"/>
</dbReference>
<evidence type="ECO:0000313" key="4">
    <source>
        <dbReference type="Proteomes" id="UP000681425"/>
    </source>
</evidence>
<keyword evidence="1" id="KW-0732">Signal</keyword>
<dbReference type="GO" id="GO:0009116">
    <property type="term" value="P:nucleoside metabolic process"/>
    <property type="evidence" value="ECO:0007669"/>
    <property type="project" value="InterPro"/>
</dbReference>
<name>A0A975PZC1_9SPHN</name>
<reference evidence="3" key="1">
    <citation type="submission" date="2021-04" db="EMBL/GenBank/DDBJ databases">
        <title>Isolation of p-tert-butylphenol degrading bacteria Sphingobium phenoxybenzoativorans Tas13 from active sludge.</title>
        <authorList>
            <person name="Li Y."/>
        </authorList>
    </citation>
    <scope>NUCLEOTIDE SEQUENCE</scope>
    <source>
        <strain evidence="3">Tas13</strain>
    </source>
</reference>
<keyword evidence="4" id="KW-1185">Reference proteome</keyword>
<gene>
    <name evidence="3" type="ORF">KFK14_12005</name>
</gene>
<accession>A0A975PZC1</accession>
<dbReference type="CDD" id="cd09008">
    <property type="entry name" value="MTAN"/>
    <property type="match status" value="1"/>
</dbReference>
<dbReference type="Gene3D" id="3.40.50.1580">
    <property type="entry name" value="Nucleoside phosphorylase domain"/>
    <property type="match status" value="1"/>
</dbReference>
<evidence type="ECO:0000259" key="2">
    <source>
        <dbReference type="Pfam" id="PF01048"/>
    </source>
</evidence>
<evidence type="ECO:0000256" key="1">
    <source>
        <dbReference type="SAM" id="SignalP"/>
    </source>
</evidence>
<dbReference type="InterPro" id="IPR035994">
    <property type="entry name" value="Nucleoside_phosphorylase_sf"/>
</dbReference>
<dbReference type="KEGG" id="spph:KFK14_12005"/>
<dbReference type="AlphaFoldDB" id="A0A975PZC1"/>
<feature type="domain" description="Nucleoside phosphorylase" evidence="2">
    <location>
        <begin position="30"/>
        <end position="299"/>
    </location>
</feature>
<proteinExistence type="predicted"/>
<dbReference type="SUPFAM" id="SSF53167">
    <property type="entry name" value="Purine and uridine phosphorylases"/>
    <property type="match status" value="1"/>
</dbReference>
<dbReference type="Proteomes" id="UP000681425">
    <property type="component" value="Chromosome"/>
</dbReference>
<dbReference type="EMBL" id="CP073910">
    <property type="protein sequence ID" value="QUT03880.1"/>
    <property type="molecule type" value="Genomic_DNA"/>
</dbReference>
<feature type="chain" id="PRO_5037432431" evidence="1">
    <location>
        <begin position="22"/>
        <end position="303"/>
    </location>
</feature>
<evidence type="ECO:0000313" key="3">
    <source>
        <dbReference type="EMBL" id="QUT03880.1"/>
    </source>
</evidence>